<keyword evidence="5" id="KW-0812">Transmembrane</keyword>
<dbReference type="Gene3D" id="2.60.40.680">
    <property type="match status" value="1"/>
</dbReference>
<organism evidence="7 8">
    <name type="scientific">Candidatus Egerieicola pullicola</name>
    <dbReference type="NCBI Taxonomy" id="2840775"/>
    <lineage>
        <taxon>Bacteria</taxon>
        <taxon>Bacillati</taxon>
        <taxon>Bacillota</taxon>
        <taxon>Clostridia</taxon>
        <taxon>Eubacteriales</taxon>
        <taxon>Oscillospiraceae</taxon>
        <taxon>Oscillospiraceae incertae sedis</taxon>
        <taxon>Candidatus Egerieicola</taxon>
    </lineage>
</organism>
<dbReference type="Pfam" id="PF00963">
    <property type="entry name" value="Cohesin"/>
    <property type="match status" value="1"/>
</dbReference>
<keyword evidence="2" id="KW-0964">Secreted</keyword>
<feature type="domain" description="BIG2" evidence="6">
    <location>
        <begin position="199"/>
        <end position="270"/>
    </location>
</feature>
<sequence>MNPLIRKSTGVLALLAALLLLAAGWSFRPVSAQLTETKTVTTSFSPSPAGNGQEVTLTVDVDGWFGGAQFIIDYDADKLSYVDGSARSSAGATVNDSVRGQFNMLYVNTSGIDLGDQHFFTARFVVNAAEGESLDVSFSKTDICSTDPSEGFYPVDVKTQPLTVGEGSSSSTPETSVPEASTPESSGAESSASSPSQSNSSSGTSSGTIVLPQGDNQLLAAPDLSGQITWTSSDESVAVVDENGMVTMVGDGEATITASDENGEEETFHLSTEPPVSSGVTSAPGMDDPEDATFLWWVLGGIGAVLVIAAVAVVVIVLKKKR</sequence>
<feature type="region of interest" description="Disordered" evidence="4">
    <location>
        <begin position="160"/>
        <end position="211"/>
    </location>
</feature>
<proteinExistence type="predicted"/>
<dbReference type="Pfam" id="PF02368">
    <property type="entry name" value="Big_2"/>
    <property type="match status" value="1"/>
</dbReference>
<comment type="caution">
    <text evidence="7">The sequence shown here is derived from an EMBL/GenBank/DDBJ whole genome shotgun (WGS) entry which is preliminary data.</text>
</comment>
<feature type="compositionally biased region" description="Low complexity" evidence="4">
    <location>
        <begin position="168"/>
        <end position="208"/>
    </location>
</feature>
<dbReference type="GO" id="GO:0005576">
    <property type="term" value="C:extracellular region"/>
    <property type="evidence" value="ECO:0007669"/>
    <property type="project" value="UniProtKB-SubCell"/>
</dbReference>
<comment type="subcellular location">
    <subcellularLocation>
        <location evidence="1">Secreted</location>
    </subcellularLocation>
</comment>
<dbReference type="InterPro" id="IPR002102">
    <property type="entry name" value="Cohesin_dom"/>
</dbReference>
<reference evidence="7" key="1">
    <citation type="submission" date="2020-10" db="EMBL/GenBank/DDBJ databases">
        <authorList>
            <person name="Gilroy R."/>
        </authorList>
    </citation>
    <scope>NUCLEOTIDE SEQUENCE</scope>
    <source>
        <strain evidence="7">CHK184-25365</strain>
    </source>
</reference>
<gene>
    <name evidence="7" type="ORF">IAB36_03965</name>
</gene>
<accession>A0A9D1DC76</accession>
<dbReference type="EMBL" id="DVGY01000087">
    <property type="protein sequence ID" value="HIR40967.1"/>
    <property type="molecule type" value="Genomic_DNA"/>
</dbReference>
<dbReference type="GO" id="GO:0030246">
    <property type="term" value="F:carbohydrate binding"/>
    <property type="evidence" value="ECO:0007669"/>
    <property type="project" value="InterPro"/>
</dbReference>
<dbReference type="Proteomes" id="UP000886749">
    <property type="component" value="Unassembled WGS sequence"/>
</dbReference>
<evidence type="ECO:0000256" key="3">
    <source>
        <dbReference type="ARBA" id="ARBA00022737"/>
    </source>
</evidence>
<dbReference type="AlphaFoldDB" id="A0A9D1DC76"/>
<evidence type="ECO:0000259" key="6">
    <source>
        <dbReference type="SMART" id="SM00635"/>
    </source>
</evidence>
<dbReference type="SUPFAM" id="SSF49373">
    <property type="entry name" value="Invasin/intimin cell-adhesion fragments"/>
    <property type="match status" value="1"/>
</dbReference>
<name>A0A9D1DC76_9FIRM</name>
<dbReference type="InterPro" id="IPR003343">
    <property type="entry name" value="Big_2"/>
</dbReference>
<dbReference type="Gene3D" id="2.60.40.1080">
    <property type="match status" value="1"/>
</dbReference>
<dbReference type="InterPro" id="IPR008964">
    <property type="entry name" value="Invasin/intimin_cell_adhesion"/>
</dbReference>
<feature type="transmembrane region" description="Helical" evidence="5">
    <location>
        <begin position="294"/>
        <end position="318"/>
    </location>
</feature>
<dbReference type="SUPFAM" id="SSF49384">
    <property type="entry name" value="Carbohydrate-binding domain"/>
    <property type="match status" value="1"/>
</dbReference>
<evidence type="ECO:0000256" key="2">
    <source>
        <dbReference type="ARBA" id="ARBA00022525"/>
    </source>
</evidence>
<evidence type="ECO:0000256" key="4">
    <source>
        <dbReference type="SAM" id="MobiDB-lite"/>
    </source>
</evidence>
<reference evidence="7" key="2">
    <citation type="journal article" date="2021" name="PeerJ">
        <title>Extensive microbial diversity within the chicken gut microbiome revealed by metagenomics and culture.</title>
        <authorList>
            <person name="Gilroy R."/>
            <person name="Ravi A."/>
            <person name="Getino M."/>
            <person name="Pursley I."/>
            <person name="Horton D.L."/>
            <person name="Alikhan N.F."/>
            <person name="Baker D."/>
            <person name="Gharbi K."/>
            <person name="Hall N."/>
            <person name="Watson M."/>
            <person name="Adriaenssens E.M."/>
            <person name="Foster-Nyarko E."/>
            <person name="Jarju S."/>
            <person name="Secka A."/>
            <person name="Antonio M."/>
            <person name="Oren A."/>
            <person name="Chaudhuri R.R."/>
            <person name="La Ragione R."/>
            <person name="Hildebrand F."/>
            <person name="Pallen M.J."/>
        </authorList>
    </citation>
    <scope>NUCLEOTIDE SEQUENCE</scope>
    <source>
        <strain evidence="7">CHK184-25365</strain>
    </source>
</reference>
<keyword evidence="5" id="KW-1133">Transmembrane helix</keyword>
<evidence type="ECO:0000256" key="5">
    <source>
        <dbReference type="SAM" id="Phobius"/>
    </source>
</evidence>
<keyword evidence="5" id="KW-0472">Membrane</keyword>
<evidence type="ECO:0000256" key="1">
    <source>
        <dbReference type="ARBA" id="ARBA00004613"/>
    </source>
</evidence>
<evidence type="ECO:0000313" key="8">
    <source>
        <dbReference type="Proteomes" id="UP000886749"/>
    </source>
</evidence>
<dbReference type="SMART" id="SM00635">
    <property type="entry name" value="BID_2"/>
    <property type="match status" value="1"/>
</dbReference>
<dbReference type="GO" id="GO:0000272">
    <property type="term" value="P:polysaccharide catabolic process"/>
    <property type="evidence" value="ECO:0007669"/>
    <property type="project" value="InterPro"/>
</dbReference>
<keyword evidence="3" id="KW-0677">Repeat</keyword>
<evidence type="ECO:0000313" key="7">
    <source>
        <dbReference type="EMBL" id="HIR40967.1"/>
    </source>
</evidence>
<protein>
    <submittedName>
        <fullName evidence="7">Ig-like domain-containing protein</fullName>
    </submittedName>
</protein>
<dbReference type="InterPro" id="IPR008965">
    <property type="entry name" value="CBM2/CBM3_carb-bd_dom_sf"/>
</dbReference>